<dbReference type="STRING" id="454194.PYK22_02532"/>
<dbReference type="InterPro" id="IPR003607">
    <property type="entry name" value="HD/PDEase_dom"/>
</dbReference>
<dbReference type="PROSITE" id="PS51831">
    <property type="entry name" value="HD"/>
    <property type="match status" value="1"/>
</dbReference>
<feature type="domain" description="HD" evidence="1">
    <location>
        <begin position="58"/>
        <end position="175"/>
    </location>
</feature>
<dbReference type="InterPro" id="IPR050135">
    <property type="entry name" value="dGTPase-like"/>
</dbReference>
<dbReference type="Proteomes" id="UP000031518">
    <property type="component" value="Unassembled WGS sequence"/>
</dbReference>
<protein>
    <submittedName>
        <fullName evidence="2">HD superfamily phosphohydrolase</fullName>
    </submittedName>
</protein>
<reference evidence="2 3" key="1">
    <citation type="submission" date="2013-12" db="EMBL/GenBank/DDBJ databases">
        <authorList>
            <person name="Stott M."/>
        </authorList>
    </citation>
    <scope>NUCLEOTIDE SEQUENCE [LARGE SCALE GENOMIC DNA]</scope>
    <source>
        <strain evidence="2 3">K22</strain>
    </source>
</reference>
<evidence type="ECO:0000313" key="3">
    <source>
        <dbReference type="Proteomes" id="UP000031518"/>
    </source>
</evidence>
<dbReference type="GO" id="GO:0008832">
    <property type="term" value="F:dGTPase activity"/>
    <property type="evidence" value="ECO:0007669"/>
    <property type="project" value="TreeGrafter"/>
</dbReference>
<dbReference type="AlphaFoldDB" id="A0A0B6WZF3"/>
<evidence type="ECO:0000259" key="1">
    <source>
        <dbReference type="PROSITE" id="PS51831"/>
    </source>
</evidence>
<reference evidence="2 3" key="2">
    <citation type="submission" date="2015-01" db="EMBL/GenBank/DDBJ databases">
        <title>Complete genome sequence of Pyrinomonas methylaliphatogenes type strain K22T.</title>
        <authorList>
            <person name="Lee K.C.Y."/>
            <person name="Power J.F."/>
            <person name="Dunfield P.F."/>
            <person name="Morgan X.C."/>
            <person name="Huttenhower C."/>
            <person name="Stott M.B."/>
        </authorList>
    </citation>
    <scope>NUCLEOTIDE SEQUENCE [LARGE SCALE GENOMIC DNA]</scope>
    <source>
        <strain evidence="2 3">K22</strain>
    </source>
</reference>
<keyword evidence="2" id="KW-0378">Hydrolase</keyword>
<dbReference type="Pfam" id="PF01966">
    <property type="entry name" value="HD"/>
    <property type="match status" value="1"/>
</dbReference>
<dbReference type="PANTHER" id="PTHR11373">
    <property type="entry name" value="DEOXYNUCLEOSIDE TRIPHOSPHATE TRIPHOSPHOHYDROLASE"/>
    <property type="match status" value="1"/>
</dbReference>
<dbReference type="CDD" id="cd00077">
    <property type="entry name" value="HDc"/>
    <property type="match status" value="1"/>
</dbReference>
<dbReference type="RefSeq" id="WP_041977791.1">
    <property type="nucleotide sequence ID" value="NZ_CBXV010000008.1"/>
</dbReference>
<organism evidence="2 3">
    <name type="scientific">Pyrinomonas methylaliphatogenes</name>
    <dbReference type="NCBI Taxonomy" id="454194"/>
    <lineage>
        <taxon>Bacteria</taxon>
        <taxon>Pseudomonadati</taxon>
        <taxon>Acidobacteriota</taxon>
        <taxon>Blastocatellia</taxon>
        <taxon>Blastocatellales</taxon>
        <taxon>Pyrinomonadaceae</taxon>
        <taxon>Pyrinomonas</taxon>
    </lineage>
</organism>
<dbReference type="GO" id="GO:0006203">
    <property type="term" value="P:dGTP catabolic process"/>
    <property type="evidence" value="ECO:0007669"/>
    <property type="project" value="TreeGrafter"/>
</dbReference>
<dbReference type="Gene3D" id="1.10.3210.10">
    <property type="entry name" value="Hypothetical protein af1432"/>
    <property type="match status" value="1"/>
</dbReference>
<sequence length="427" mass="49771">MAERIYRDPLHNIIRLRTDSAEGRLMVQLVDSFEFQRLRRIKQLGLALYTYQGAEHSRFAHSLGVLHLMTRVLNRLQETHEICEADRTAARAAALLHDIGHGPFSHVMEKVLGFHHEDLTVAAVLSDETEVGRILREYDARLPERVAALIKGSFKPAFLAQLVSSQLDVDRMDYLLRDSLMTGAKYGIYDLEWIIKALAVDPQNDRIYVTTRGLYAVEEYLQARYYMFRQVYYHRTLRSAEVVLRATLQRALELTERGVDIWRAPDTAFEKLLLRKPLTLRDHMEMDDSDVLFHIKQWQRAGDPILRDLSRRFIGRRLFKAIDLDMPEEERGRFLEAARELVIRAGFDPRYYFIEDQASDLPYGFYTGEGDEPKAHIYVEDGYARPRIREISEVSQVVRGLQRAYRIHRVCFPPEVKEGVYALYHGL</sequence>
<dbReference type="InterPro" id="IPR006674">
    <property type="entry name" value="HD_domain"/>
</dbReference>
<keyword evidence="3" id="KW-1185">Reference proteome</keyword>
<dbReference type="Pfam" id="PF19276">
    <property type="entry name" value="HD_assoc_2"/>
    <property type="match status" value="1"/>
</dbReference>
<accession>A0A0B6WZF3</accession>
<dbReference type="InterPro" id="IPR045509">
    <property type="entry name" value="HD_assoc_2"/>
</dbReference>
<dbReference type="SMART" id="SM00471">
    <property type="entry name" value="HDc"/>
    <property type="match status" value="1"/>
</dbReference>
<dbReference type="EMBL" id="CBXV010000008">
    <property type="protein sequence ID" value="CDM66501.1"/>
    <property type="molecule type" value="Genomic_DNA"/>
</dbReference>
<proteinExistence type="predicted"/>
<dbReference type="PANTHER" id="PTHR11373:SF4">
    <property type="entry name" value="DEOXYNUCLEOSIDE TRIPHOSPHATE TRIPHOSPHOHYDROLASE SAMHD1"/>
    <property type="match status" value="1"/>
</dbReference>
<dbReference type="SUPFAM" id="SSF109604">
    <property type="entry name" value="HD-domain/PDEase-like"/>
    <property type="match status" value="1"/>
</dbReference>
<evidence type="ECO:0000313" key="2">
    <source>
        <dbReference type="EMBL" id="CDM66501.1"/>
    </source>
</evidence>
<dbReference type="OrthoDB" id="9803619at2"/>
<gene>
    <name evidence="2" type="ORF">PYK22_02532</name>
</gene>
<name>A0A0B6WZF3_9BACT</name>